<dbReference type="Proteomes" id="UP000031512">
    <property type="component" value="Unassembled WGS sequence"/>
</dbReference>
<evidence type="ECO:0000256" key="1">
    <source>
        <dbReference type="ARBA" id="ARBA00004123"/>
    </source>
</evidence>
<dbReference type="GO" id="GO:0005634">
    <property type="term" value="C:nucleus"/>
    <property type="evidence" value="ECO:0007669"/>
    <property type="project" value="UniProtKB-SubCell"/>
</dbReference>
<dbReference type="InterPro" id="IPR023779">
    <property type="entry name" value="Chromodomain_CS"/>
</dbReference>
<dbReference type="EMBL" id="ACOU01000008">
    <property type="protein sequence ID" value="EKX72045.1"/>
    <property type="molecule type" value="Genomic_DNA"/>
</dbReference>
<dbReference type="VEuPathDB" id="PiroplasmaDB:BEWA_017240"/>
<dbReference type="KEGG" id="beq:BEWA_017240"/>
<dbReference type="eggNOG" id="KOG1911">
    <property type="taxonomic scope" value="Eukaryota"/>
</dbReference>
<evidence type="ECO:0000313" key="6">
    <source>
        <dbReference type="Proteomes" id="UP000031512"/>
    </source>
</evidence>
<comment type="subcellular location">
    <subcellularLocation>
        <location evidence="1">Nucleus</location>
    </subcellularLocation>
</comment>
<keyword evidence="6" id="KW-1185">Reference proteome</keyword>
<evidence type="ECO:0000256" key="2">
    <source>
        <dbReference type="ARBA" id="ARBA00023242"/>
    </source>
</evidence>
<dbReference type="RefSeq" id="XP_004831497.1">
    <property type="nucleotide sequence ID" value="XM_004831440.1"/>
</dbReference>
<dbReference type="SUPFAM" id="SSF54160">
    <property type="entry name" value="Chromo domain-like"/>
    <property type="match status" value="2"/>
</dbReference>
<keyword evidence="2" id="KW-0539">Nucleus</keyword>
<dbReference type="PROSITE" id="PS50013">
    <property type="entry name" value="CHROMO_2"/>
    <property type="match status" value="2"/>
</dbReference>
<dbReference type="InterPro" id="IPR051219">
    <property type="entry name" value="Heterochromatin_chromo-domain"/>
</dbReference>
<sequence>MGCGYRHVGNSVDVNLGVITSINCGLFESRFFDKINAPVFKPSIMPQKKLASLTIDGEPEGDEYEVEDVIDFKFIRGQPKYLVKWKGFPSEDNTWEPEENMTNLPAFTNKMALMKEAYVSSKNSNTKKLKKMDSTTSQDNASTTDSVMPLEISIGSRKTKNTSDTTNVDYNNNGVKSEKEVTAEDKEGFTATFPEEAVEVEDLLDYKPRFKKDYFLVRWKGDWEDSWEPRKNLLIVGDLMSKMIDLKMSYLRIYGPSEMEDDIFVTVQSIRISGTATLSAVVVEVTRDTEKRTLLPLQEVRQRWPQQLLDFLLSRLRLRTSPDLSDGKQTTGTQIVPLR</sequence>
<dbReference type="CDD" id="cd00024">
    <property type="entry name" value="CD_CSD"/>
    <property type="match status" value="2"/>
</dbReference>
<dbReference type="InterPro" id="IPR023780">
    <property type="entry name" value="Chromo_domain"/>
</dbReference>
<dbReference type="GeneID" id="15804872"/>
<dbReference type="OrthoDB" id="1918685at2759"/>
<organism evidence="5 6">
    <name type="scientific">Theileria equi strain WA</name>
    <dbReference type="NCBI Taxonomy" id="1537102"/>
    <lineage>
        <taxon>Eukaryota</taxon>
        <taxon>Sar</taxon>
        <taxon>Alveolata</taxon>
        <taxon>Apicomplexa</taxon>
        <taxon>Aconoidasida</taxon>
        <taxon>Piroplasmida</taxon>
        <taxon>Theileriidae</taxon>
        <taxon>Theileria</taxon>
    </lineage>
</organism>
<evidence type="ECO:0000313" key="5">
    <source>
        <dbReference type="EMBL" id="EKX72045.1"/>
    </source>
</evidence>
<feature type="region of interest" description="Disordered" evidence="3">
    <location>
        <begin position="124"/>
        <end position="183"/>
    </location>
</feature>
<protein>
    <submittedName>
        <fullName evidence="5">Chromo domain containing protein</fullName>
    </submittedName>
</protein>
<dbReference type="InterPro" id="IPR017984">
    <property type="entry name" value="Chromo_dom_subgr"/>
</dbReference>
<comment type="caution">
    <text evidence="5">The sequence shown here is derived from an EMBL/GenBank/DDBJ whole genome shotgun (WGS) entry which is preliminary data.</text>
</comment>
<proteinExistence type="predicted"/>
<dbReference type="Gene3D" id="2.40.50.40">
    <property type="match status" value="2"/>
</dbReference>
<dbReference type="InterPro" id="IPR000953">
    <property type="entry name" value="Chromo/chromo_shadow_dom"/>
</dbReference>
<name>L1LA05_THEEQ</name>
<evidence type="ECO:0000259" key="4">
    <source>
        <dbReference type="PROSITE" id="PS50013"/>
    </source>
</evidence>
<dbReference type="STRING" id="1537102.L1LA05"/>
<dbReference type="PANTHER" id="PTHR22812">
    <property type="entry name" value="CHROMOBOX PROTEIN"/>
    <property type="match status" value="1"/>
</dbReference>
<feature type="domain" description="Chromo" evidence="4">
    <location>
        <begin position="64"/>
        <end position="130"/>
    </location>
</feature>
<reference evidence="5 6" key="1">
    <citation type="journal article" date="2012" name="BMC Genomics">
        <title>Comparative genomic analysis and phylogenetic position of Theileria equi.</title>
        <authorList>
            <person name="Kappmeyer L.S."/>
            <person name="Thiagarajan M."/>
            <person name="Herndon D.R."/>
            <person name="Ramsay J.D."/>
            <person name="Caler E."/>
            <person name="Djikeng A."/>
            <person name="Gillespie J.J."/>
            <person name="Lau A.O."/>
            <person name="Roalson E.H."/>
            <person name="Silva J.C."/>
            <person name="Silva M.G."/>
            <person name="Suarez C.E."/>
            <person name="Ueti M.W."/>
            <person name="Nene V.M."/>
            <person name="Mealey R.H."/>
            <person name="Knowles D.P."/>
            <person name="Brayton K.A."/>
        </authorList>
    </citation>
    <scope>NUCLEOTIDE SEQUENCE [LARGE SCALE GENOMIC DNA]</scope>
    <source>
        <strain evidence="5 6">WA</strain>
    </source>
</reference>
<dbReference type="Pfam" id="PF00385">
    <property type="entry name" value="Chromo"/>
    <property type="match status" value="1"/>
</dbReference>
<feature type="compositionally biased region" description="Polar residues" evidence="3">
    <location>
        <begin position="162"/>
        <end position="175"/>
    </location>
</feature>
<feature type="compositionally biased region" description="Polar residues" evidence="3">
    <location>
        <begin position="134"/>
        <end position="146"/>
    </location>
</feature>
<feature type="domain" description="Chromo" evidence="4">
    <location>
        <begin position="198"/>
        <end position="245"/>
    </location>
</feature>
<gene>
    <name evidence="5" type="ORF">BEWA_017240</name>
</gene>
<dbReference type="PRINTS" id="PR00504">
    <property type="entry name" value="CHROMODOMAIN"/>
</dbReference>
<accession>L1LA05</accession>
<evidence type="ECO:0000256" key="3">
    <source>
        <dbReference type="SAM" id="MobiDB-lite"/>
    </source>
</evidence>
<dbReference type="SMART" id="SM00298">
    <property type="entry name" value="CHROMO"/>
    <property type="match status" value="2"/>
</dbReference>
<dbReference type="PROSITE" id="PS00598">
    <property type="entry name" value="CHROMO_1"/>
    <property type="match status" value="1"/>
</dbReference>
<dbReference type="AlphaFoldDB" id="L1LA05"/>
<dbReference type="InterPro" id="IPR016197">
    <property type="entry name" value="Chromo-like_dom_sf"/>
</dbReference>